<dbReference type="SUPFAM" id="SSF53098">
    <property type="entry name" value="Ribonuclease H-like"/>
    <property type="match status" value="1"/>
</dbReference>
<gene>
    <name evidence="2" type="ORF">BRARA_B02690</name>
</gene>
<dbReference type="PANTHER" id="PTHR11697:SF230">
    <property type="entry name" value="ZINC FINGER, MYM DOMAIN CONTAINING 1"/>
    <property type="match status" value="1"/>
</dbReference>
<dbReference type="InterPro" id="IPR012337">
    <property type="entry name" value="RNaseH-like_sf"/>
</dbReference>
<organism evidence="2 3">
    <name type="scientific">Brassica campestris</name>
    <name type="common">Field mustard</name>
    <dbReference type="NCBI Taxonomy" id="3711"/>
    <lineage>
        <taxon>Eukaryota</taxon>
        <taxon>Viridiplantae</taxon>
        <taxon>Streptophyta</taxon>
        <taxon>Embryophyta</taxon>
        <taxon>Tracheophyta</taxon>
        <taxon>Spermatophyta</taxon>
        <taxon>Magnoliopsida</taxon>
        <taxon>eudicotyledons</taxon>
        <taxon>Gunneridae</taxon>
        <taxon>Pentapetalae</taxon>
        <taxon>rosids</taxon>
        <taxon>malvids</taxon>
        <taxon>Brassicales</taxon>
        <taxon>Brassicaceae</taxon>
        <taxon>Brassiceae</taxon>
        <taxon>Brassica</taxon>
    </lineage>
</organism>
<feature type="domain" description="TTF-type" evidence="1">
    <location>
        <begin position="47"/>
        <end position="135"/>
    </location>
</feature>
<dbReference type="GO" id="GO:0046983">
    <property type="term" value="F:protein dimerization activity"/>
    <property type="evidence" value="ECO:0007669"/>
    <property type="project" value="InterPro"/>
</dbReference>
<dbReference type="SMART" id="SM00597">
    <property type="entry name" value="ZnF_TTF"/>
    <property type="match status" value="1"/>
</dbReference>
<evidence type="ECO:0000313" key="3">
    <source>
        <dbReference type="Proteomes" id="UP000264353"/>
    </source>
</evidence>
<dbReference type="InterPro" id="IPR008906">
    <property type="entry name" value="HATC_C_dom"/>
</dbReference>
<dbReference type="PANTHER" id="PTHR11697">
    <property type="entry name" value="GENERAL TRANSCRIPTION FACTOR 2-RELATED ZINC FINGER PROTEIN"/>
    <property type="match status" value="1"/>
</dbReference>
<proteinExistence type="predicted"/>
<protein>
    <recommendedName>
        <fullName evidence="1">TTF-type domain-containing protein</fullName>
    </recommendedName>
</protein>
<dbReference type="Pfam" id="PF14291">
    <property type="entry name" value="DUF4371"/>
    <property type="match status" value="1"/>
</dbReference>
<dbReference type="Pfam" id="PF05699">
    <property type="entry name" value="Dimer_Tnp_hAT"/>
    <property type="match status" value="1"/>
</dbReference>
<dbReference type="Proteomes" id="UP000264353">
    <property type="component" value="Chromosome A2"/>
</dbReference>
<dbReference type="InterPro" id="IPR055298">
    <property type="entry name" value="AtLOH3-like"/>
</dbReference>
<dbReference type="InterPro" id="IPR006580">
    <property type="entry name" value="Znf_TTF"/>
</dbReference>
<dbReference type="EMBL" id="CM010629">
    <property type="protein sequence ID" value="RID75656.1"/>
    <property type="molecule type" value="Genomic_DNA"/>
</dbReference>
<reference evidence="2 3" key="1">
    <citation type="submission" date="2018-06" db="EMBL/GenBank/DDBJ databases">
        <title>WGS assembly of Brassica rapa FPsc.</title>
        <authorList>
            <person name="Bowman J."/>
            <person name="Kohchi T."/>
            <person name="Yamato K."/>
            <person name="Jenkins J."/>
            <person name="Shu S."/>
            <person name="Ishizaki K."/>
            <person name="Yamaoka S."/>
            <person name="Nishihama R."/>
            <person name="Nakamura Y."/>
            <person name="Berger F."/>
            <person name="Adam C."/>
            <person name="Aki S."/>
            <person name="Althoff F."/>
            <person name="Araki T."/>
            <person name="Arteaga-Vazquez M."/>
            <person name="Balasubrmanian S."/>
            <person name="Bauer D."/>
            <person name="Boehm C."/>
            <person name="Briginshaw L."/>
            <person name="Caballero-Perez J."/>
            <person name="Catarino B."/>
            <person name="Chen F."/>
            <person name="Chiyoda S."/>
            <person name="Chovatia M."/>
            <person name="Davies K."/>
            <person name="Delmans M."/>
            <person name="Demura T."/>
            <person name="Dierschke T."/>
            <person name="Dolan L."/>
            <person name="Dorantes-Acosta A."/>
            <person name="Eklund D."/>
            <person name="Florent S."/>
            <person name="Flores-Sandoval E."/>
            <person name="Fujiyama A."/>
            <person name="Fukuzawa H."/>
            <person name="Galik B."/>
            <person name="Grimanelli D."/>
            <person name="Grimwood J."/>
            <person name="Grossniklaus U."/>
            <person name="Hamada T."/>
            <person name="Haseloff J."/>
            <person name="Hetherington A."/>
            <person name="Higo A."/>
            <person name="Hirakawa Y."/>
            <person name="Hundley H."/>
            <person name="Ikeda Y."/>
            <person name="Inoue K."/>
            <person name="Inoue S."/>
            <person name="Ishida S."/>
            <person name="Jia Q."/>
            <person name="Kakita M."/>
            <person name="Kanazawa T."/>
            <person name="Kawai Y."/>
            <person name="Kawashima T."/>
            <person name="Kennedy M."/>
            <person name="Kinose K."/>
            <person name="Kinoshita T."/>
            <person name="Kohara Y."/>
            <person name="Koide E."/>
            <person name="Komatsu K."/>
            <person name="Kopischke S."/>
            <person name="Kubo M."/>
            <person name="Kyozuka J."/>
            <person name="Lagercrantz U."/>
            <person name="Lin S."/>
            <person name="Lindquist E."/>
            <person name="Lipzen A."/>
            <person name="Lu C."/>
            <person name="Luna E."/>
            <person name="Martienssen R."/>
            <person name="Minamino N."/>
            <person name="Mizutani M."/>
            <person name="Mizutani M."/>
            <person name="Mochizuki N."/>
            <person name="Monte I."/>
            <person name="Mosher R."/>
            <person name="Nagasaki H."/>
            <person name="Nakagami H."/>
            <person name="Naramoto S."/>
            <person name="Nishitani K."/>
            <person name="Ohtani M."/>
            <person name="Okamoto T."/>
            <person name="Okumura M."/>
            <person name="Phillips J."/>
            <person name="Pollak B."/>
            <person name="Reinders A."/>
            <person name="Roevekamp M."/>
            <person name="Sano R."/>
            <person name="Sawa S."/>
            <person name="Schmid M."/>
            <person name="Shirakawa M."/>
            <person name="Solano R."/>
            <person name="Spunde A."/>
            <person name="Suetsugu N."/>
            <person name="Sugano S."/>
            <person name="Sugiyama A."/>
            <person name="Sun R."/>
            <person name="Suzuki Y."/>
            <person name="Takenaka M."/>
            <person name="Takezawa D."/>
            <person name="Tomogane H."/>
            <person name="Tsuzuki M."/>
            <person name="Ueda T."/>
            <person name="Umeda M."/>
            <person name="Ward J."/>
            <person name="Watanabe Y."/>
            <person name="Yazaki K."/>
            <person name="Yokoyama R."/>
            <person name="Yoshitake Y."/>
            <person name="Yotsui I."/>
            <person name="Zachgo S."/>
            <person name="Schmutz J."/>
        </authorList>
    </citation>
    <scope>NUCLEOTIDE SEQUENCE [LARGE SCALE GENOMIC DNA]</scope>
    <source>
        <strain evidence="3">cv. B-3</strain>
    </source>
</reference>
<evidence type="ECO:0000259" key="1">
    <source>
        <dbReference type="SMART" id="SM00597"/>
    </source>
</evidence>
<evidence type="ECO:0000313" key="2">
    <source>
        <dbReference type="EMBL" id="RID75656.1"/>
    </source>
</evidence>
<name>A0A398AKA1_BRACM</name>
<dbReference type="AlphaFoldDB" id="A0A398AKA1"/>
<dbReference type="InterPro" id="IPR025398">
    <property type="entry name" value="DUF4371"/>
</dbReference>
<accession>A0A398AKA1</accession>
<sequence>MEKFVNLKRKEPSPSCDLDDLPWDLLIGKKISEYPSNKRDEKMISGAMRRFNHAWFDQYKNWLEYSIKKDAAYCLCCYLFRDSNGKGGKTDAWTNEGFSSWNKFSRLAEHVGKVNSFHNNAVMRDKDDITNNEYRIRLNASIDVSRYLLRQGLSFRGHDESETSANKGNFMELLKYTAEQNEAVIKVVLQNAPGNNQMVSSKIQKDIAHCFAEEVIKSIIDEIDHDVFGLLVDESADVSDKEQMAVVFQFVDKSGIVKERFISIIHVAETSSLGLSIKKLRGQGYDGASNMKGEYNGLRSLILRENTSAYYVYCFAHQLQLVVVAVAKKHFEVGGFFDMISLLLNVVAIQRPRQTRWGSHYKTLLCLIELFSPFINVLKHIQNEGLEDSKRRQAYGLLVYFQDFDFVFYLQMMVHLLGLTDSLSKALQQRDQDILNAMSLVKSTKRQLQDFRDNGWHSLMDKFFSFCEKYGIEKVDMEDEFIHPKRPRKKTGVQNMHHYKVNCLYAVLDLQLQEFNDHFTEVNTELLTCVASLSPIVDVAKFYPYDFSHTECISLEQQLFIYIDNLRHDEKFSHLKNLGDLARMLVDTRKHLSLPLVYKLLKLALILPVATATVERCFSAMKIVKTDRRNRISDEFLNDCLVYYIEKDAFQNVTNETAMKRFQDIKDRRMLL</sequence>